<dbReference type="AlphaFoldDB" id="A0A367RY53"/>
<reference evidence="1 2" key="1">
    <citation type="submission" date="2016-04" db="EMBL/GenBank/DDBJ databases">
        <authorList>
            <person name="Evans L.H."/>
            <person name="Alamgir A."/>
            <person name="Owens N."/>
            <person name="Weber N.D."/>
            <person name="Virtaneva K."/>
            <person name="Barbian K."/>
            <person name="Babar A."/>
            <person name="Rosenke K."/>
        </authorList>
    </citation>
    <scope>NUCLEOTIDE SEQUENCE [LARGE SCALE GENOMIC DNA]</scope>
    <source>
        <strain evidence="1">NIES-2108</strain>
    </source>
</reference>
<accession>A0A367RY53</accession>
<protein>
    <submittedName>
        <fullName evidence="1">Uncharacterized protein</fullName>
    </submittedName>
</protein>
<evidence type="ECO:0000313" key="2">
    <source>
        <dbReference type="Proteomes" id="UP000252085"/>
    </source>
</evidence>
<evidence type="ECO:0000313" key="1">
    <source>
        <dbReference type="EMBL" id="RCJ40899.1"/>
    </source>
</evidence>
<dbReference type="Proteomes" id="UP000252085">
    <property type="component" value="Unassembled WGS sequence"/>
</dbReference>
<dbReference type="EMBL" id="LXQE01000047">
    <property type="protein sequence ID" value="RCJ40899.1"/>
    <property type="molecule type" value="Genomic_DNA"/>
</dbReference>
<name>A0A367RY53_NOSPU</name>
<organism evidence="1 2">
    <name type="scientific">Nostoc punctiforme NIES-2108</name>
    <dbReference type="NCBI Taxonomy" id="1356359"/>
    <lineage>
        <taxon>Bacteria</taxon>
        <taxon>Bacillati</taxon>
        <taxon>Cyanobacteriota</taxon>
        <taxon>Cyanophyceae</taxon>
        <taxon>Nostocales</taxon>
        <taxon>Nostocaceae</taxon>
        <taxon>Nostoc</taxon>
    </lineage>
</organism>
<gene>
    <name evidence="1" type="ORF">A6769_39330</name>
</gene>
<comment type="caution">
    <text evidence="1">The sequence shown here is derived from an EMBL/GenBank/DDBJ whole genome shotgun (WGS) entry which is preliminary data.</text>
</comment>
<proteinExistence type="predicted"/>
<sequence length="84" mass="9829">MNPVQLKQITVKASRVRKKLRRRFDLTQSTMPAADVRVAFLKKEKPLHTLTWFEVTGYTVLLEPDIALGKYRIGHICNENWTFL</sequence>